<protein>
    <submittedName>
        <fullName evidence="1">Uncharacterized protein</fullName>
    </submittedName>
</protein>
<evidence type="ECO:0000313" key="1">
    <source>
        <dbReference type="EMBL" id="EBS7984895.1"/>
    </source>
</evidence>
<dbReference type="EMBL" id="AAGWQQ010000126">
    <property type="protein sequence ID" value="EBS7984895.1"/>
    <property type="molecule type" value="Genomic_DNA"/>
</dbReference>
<sequence>MKKLFQLKKQTNSHIIAIVPKEIVEYRGLRQFCHPVCGTNRLNKVRFDLLNAIQGAAHTEARLPSHKSYIKLTIYQKQALAHIADSLRDSNV</sequence>
<accession>A0A5V0QF27</accession>
<reference evidence="1" key="1">
    <citation type="submission" date="2018-07" db="EMBL/GenBank/DDBJ databases">
        <authorList>
            <consortium name="PulseNet: The National Subtyping Network for Foodborne Disease Surveillance"/>
            <person name="Tarr C.L."/>
            <person name="Trees E."/>
            <person name="Katz L.S."/>
            <person name="Carleton-Romer H.A."/>
            <person name="Stroika S."/>
            <person name="Kucerova Z."/>
            <person name="Roache K.F."/>
            <person name="Sabol A.L."/>
            <person name="Besser J."/>
            <person name="Gerner-Smidt P."/>
        </authorList>
    </citation>
    <scope>NUCLEOTIDE SEQUENCE</scope>
    <source>
        <strain evidence="1">PNUSAS015592</strain>
    </source>
</reference>
<comment type="caution">
    <text evidence="1">The sequence shown here is derived from an EMBL/GenBank/DDBJ whole genome shotgun (WGS) entry which is preliminary data.</text>
</comment>
<dbReference type="AlphaFoldDB" id="A0A5V0QF27"/>
<organism evidence="1">
    <name type="scientific">Salmonella enterica</name>
    <name type="common">Salmonella choleraesuis</name>
    <dbReference type="NCBI Taxonomy" id="28901"/>
    <lineage>
        <taxon>Bacteria</taxon>
        <taxon>Pseudomonadati</taxon>
        <taxon>Pseudomonadota</taxon>
        <taxon>Gammaproteobacteria</taxon>
        <taxon>Enterobacterales</taxon>
        <taxon>Enterobacteriaceae</taxon>
        <taxon>Salmonella</taxon>
    </lineage>
</organism>
<gene>
    <name evidence="1" type="ORF">CEJ09_24395</name>
</gene>
<name>A0A5V0QF27_SALER</name>
<proteinExistence type="predicted"/>